<protein>
    <submittedName>
        <fullName evidence="3">Uncharacterized protein</fullName>
    </submittedName>
</protein>
<gene>
    <name evidence="3" type="ORF">DEO72_LG8g2176</name>
</gene>
<evidence type="ECO:0000256" key="1">
    <source>
        <dbReference type="ARBA" id="ARBA00022729"/>
    </source>
</evidence>
<name>A0A4D6MRY1_VIGUN</name>
<sequence>MVKFFIATLLLALVSQGYSQCSLSDIHVTQSTTGQKVNGKPEWTVSITNRCACVQTNVQLNCKGFQTVEAVNPSLLKVSGDACLVSSGQPLFNGAIVFNYAWDTQFPLNPISSNISC</sequence>
<organism evidence="3 4">
    <name type="scientific">Vigna unguiculata</name>
    <name type="common">Cowpea</name>
    <dbReference type="NCBI Taxonomy" id="3917"/>
    <lineage>
        <taxon>Eukaryota</taxon>
        <taxon>Viridiplantae</taxon>
        <taxon>Streptophyta</taxon>
        <taxon>Embryophyta</taxon>
        <taxon>Tracheophyta</taxon>
        <taxon>Spermatophyta</taxon>
        <taxon>Magnoliopsida</taxon>
        <taxon>eudicotyledons</taxon>
        <taxon>Gunneridae</taxon>
        <taxon>Pentapetalae</taxon>
        <taxon>rosids</taxon>
        <taxon>fabids</taxon>
        <taxon>Fabales</taxon>
        <taxon>Fabaceae</taxon>
        <taxon>Papilionoideae</taxon>
        <taxon>50 kb inversion clade</taxon>
        <taxon>NPAAA clade</taxon>
        <taxon>indigoferoid/millettioid clade</taxon>
        <taxon>Phaseoleae</taxon>
        <taxon>Vigna</taxon>
    </lineage>
</organism>
<proteinExistence type="predicted"/>
<evidence type="ECO:0000313" key="4">
    <source>
        <dbReference type="Proteomes" id="UP000501690"/>
    </source>
</evidence>
<accession>A0A4D6MRY1</accession>
<reference evidence="3 4" key="1">
    <citation type="submission" date="2019-04" db="EMBL/GenBank/DDBJ databases">
        <title>An improved genome assembly and genetic linkage map for asparagus bean, Vigna unguiculata ssp. sesquipedialis.</title>
        <authorList>
            <person name="Xia Q."/>
            <person name="Zhang R."/>
            <person name="Dong Y."/>
        </authorList>
    </citation>
    <scope>NUCLEOTIDE SEQUENCE [LARGE SCALE GENOMIC DNA]</scope>
    <source>
        <tissue evidence="3">Leaf</tissue>
    </source>
</reference>
<dbReference type="Proteomes" id="UP000501690">
    <property type="component" value="Linkage Group LG8"/>
</dbReference>
<keyword evidence="1 2" id="KW-0732">Signal</keyword>
<feature type="signal peptide" evidence="2">
    <location>
        <begin position="1"/>
        <end position="19"/>
    </location>
</feature>
<evidence type="ECO:0000256" key="2">
    <source>
        <dbReference type="SAM" id="SignalP"/>
    </source>
</evidence>
<feature type="chain" id="PRO_5020022353" evidence="2">
    <location>
        <begin position="20"/>
        <end position="117"/>
    </location>
</feature>
<dbReference type="PANTHER" id="PTHR33184:SF80">
    <property type="entry name" value="BETA-1,3-N-ACETYLGLUCOSAMINYLTRANSFERASE FAMILY PROTEIN"/>
    <property type="match status" value="1"/>
</dbReference>
<dbReference type="AlphaFoldDB" id="A0A4D6MRY1"/>
<dbReference type="PANTHER" id="PTHR33184">
    <property type="entry name" value="PROTEIN TAPETUM DETERMINANT 1-LIKE-RELATED"/>
    <property type="match status" value="1"/>
</dbReference>
<keyword evidence="4" id="KW-1185">Reference proteome</keyword>
<dbReference type="InterPro" id="IPR040361">
    <property type="entry name" value="TPD1"/>
</dbReference>
<evidence type="ECO:0000313" key="3">
    <source>
        <dbReference type="EMBL" id="QCE04143.1"/>
    </source>
</evidence>
<dbReference type="Pfam" id="PF24068">
    <property type="entry name" value="TPD1_C"/>
    <property type="match status" value="1"/>
</dbReference>
<dbReference type="GO" id="GO:0001709">
    <property type="term" value="P:cell fate determination"/>
    <property type="evidence" value="ECO:0007669"/>
    <property type="project" value="TreeGrafter"/>
</dbReference>
<dbReference type="EMBL" id="CP039352">
    <property type="protein sequence ID" value="QCE04143.1"/>
    <property type="molecule type" value="Genomic_DNA"/>
</dbReference>